<proteinExistence type="predicted"/>
<accession>A0A6G5A1V5</accession>
<sequence>MAKCCFLPRLLHITLVLCILIFRPTLLPFVSSSVIMSCNSSRELLIKAMSSVNHRLLRYSLLTLIPSSSHSRALRVRRYPDSVVPALLLMSRQSQTPSRNL</sequence>
<dbReference type="EMBL" id="GIKN01002718">
    <property type="protein sequence ID" value="NIE44991.1"/>
    <property type="molecule type" value="Transcribed_RNA"/>
</dbReference>
<dbReference type="AlphaFoldDB" id="A0A6G5A1V5"/>
<organism evidence="1">
    <name type="scientific">Rhipicephalus microplus</name>
    <name type="common">Cattle tick</name>
    <name type="synonym">Boophilus microplus</name>
    <dbReference type="NCBI Taxonomy" id="6941"/>
    <lineage>
        <taxon>Eukaryota</taxon>
        <taxon>Metazoa</taxon>
        <taxon>Ecdysozoa</taxon>
        <taxon>Arthropoda</taxon>
        <taxon>Chelicerata</taxon>
        <taxon>Arachnida</taxon>
        <taxon>Acari</taxon>
        <taxon>Parasitiformes</taxon>
        <taxon>Ixodida</taxon>
        <taxon>Ixodoidea</taxon>
        <taxon>Ixodidae</taxon>
        <taxon>Rhipicephalinae</taxon>
        <taxon>Rhipicephalus</taxon>
        <taxon>Boophilus</taxon>
    </lineage>
</organism>
<evidence type="ECO:0000313" key="1">
    <source>
        <dbReference type="EMBL" id="NIE44991.1"/>
    </source>
</evidence>
<reference evidence="1" key="1">
    <citation type="submission" date="2020-03" db="EMBL/GenBank/DDBJ databases">
        <title>A transcriptome and proteome of the tick Rhipicephalus microplus shaped by the genetic composition of its hosts and developmental stage.</title>
        <authorList>
            <person name="Garcia G.R."/>
            <person name="Ribeiro J.M.C."/>
            <person name="Maruyama S.R."/>
            <person name="Gardinasse L.G."/>
            <person name="Nelson K."/>
            <person name="Ferreira B.R."/>
            <person name="Andrade T.G."/>
            <person name="Santos I.K.F.M."/>
        </authorList>
    </citation>
    <scope>NUCLEOTIDE SEQUENCE</scope>
    <source>
        <strain evidence="1">NSGR</strain>
        <tissue evidence="1">Salivary glands</tissue>
    </source>
</reference>
<name>A0A6G5A1V5_RHIMP</name>
<protein>
    <submittedName>
        <fullName evidence="1">Putative secreted protein</fullName>
    </submittedName>
</protein>